<proteinExistence type="predicted"/>
<evidence type="ECO:0000313" key="24">
    <source>
        <dbReference type="Proteomes" id="UP000282269"/>
    </source>
</evidence>
<reference evidence="17" key="3">
    <citation type="submission" date="2016-04" db="EMBL/GenBank/DDBJ databases">
        <authorList>
            <person name="Shah S.A."/>
            <person name="Garrett R.A."/>
        </authorList>
    </citation>
    <scope>NUCLEOTIDE SEQUENCE [LARGE SCALE GENOMIC DNA]</scope>
    <source>
        <strain evidence="17">ATCC 35091 / DSM 1616 / JCM 8930 / NBRC 15331 / P1</strain>
    </source>
</reference>
<reference evidence="4" key="5">
    <citation type="submission" date="2018-10" db="EMBL/GenBank/DDBJ databases">
        <authorList>
            <person name="McCarthy S."/>
            <person name="Gradnigo J."/>
            <person name="Johnson T."/>
            <person name="Payne S."/>
            <person name="Lipzen A."/>
            <person name="Schackwitz W."/>
            <person name="Martin J."/>
            <person name="Moriyama E."/>
            <person name="Blum P."/>
        </authorList>
    </citation>
    <scope>NUCLEOTIDE SEQUENCE</scope>
    <source>
        <strain evidence="2">SARC-B</strain>
        <strain evidence="3">SARC-C</strain>
        <strain evidence="4">SULA</strain>
    </source>
</reference>
<evidence type="ECO:0000313" key="6">
    <source>
        <dbReference type="EMBL" id="AZF71567.1"/>
    </source>
</evidence>
<dbReference type="PIRSF" id="PIRSF009226">
    <property type="entry name" value="UCP009226"/>
    <property type="match status" value="1"/>
</dbReference>
<evidence type="ECO:0000313" key="21">
    <source>
        <dbReference type="Proteomes" id="UP000273443"/>
    </source>
</evidence>
<dbReference type="EMBL" id="CP033239">
    <property type="protein sequence ID" value="AZF79417.1"/>
    <property type="molecule type" value="Genomic_DNA"/>
</dbReference>
<dbReference type="KEGG" id="ssol:SULB_2304"/>
<evidence type="ECO:0000256" key="1">
    <source>
        <dbReference type="ARBA" id="ARBA00001936"/>
    </source>
</evidence>
<dbReference type="InterPro" id="IPR011604">
    <property type="entry name" value="PDDEXK-like_dom_sf"/>
</dbReference>
<dbReference type="EMBL" id="CP033241">
    <property type="protein sequence ID" value="AZF84603.1"/>
    <property type="molecule type" value="Genomic_DNA"/>
</dbReference>
<dbReference type="EMBL" id="CP011056">
    <property type="protein sequence ID" value="AKA77164.2"/>
    <property type="molecule type" value="Genomic_DNA"/>
</dbReference>
<reference evidence="14 15" key="1">
    <citation type="journal article" date="2015" name="Genome Announc.">
        <title>Complete Genome Sequence of Sulfolobus solfataricus Strain 98/2 and Evolved Derivatives.</title>
        <authorList>
            <person name="McCarthy S."/>
            <person name="Gradnigo J."/>
            <person name="Johnson T."/>
            <person name="Payne S."/>
            <person name="Lipzen A."/>
            <person name="Martin J."/>
            <person name="Schackwitz W."/>
            <person name="Moriyama E."/>
            <person name="Blum P."/>
        </authorList>
    </citation>
    <scope>NUCLEOTIDE SEQUENCE [LARGE SCALE GENOMIC DNA]</scope>
    <source>
        <strain evidence="14">98/2 SULC</strain>
        <strain evidence="2">SARC-B</strain>
        <strain evidence="3">SARC-C</strain>
        <strain evidence="4 16">SULA</strain>
        <strain evidence="15">SULB</strain>
    </source>
</reference>
<evidence type="ECO:0000313" key="10">
    <source>
        <dbReference type="EMBL" id="AZF82021.1"/>
    </source>
</evidence>
<evidence type="ECO:0000313" key="18">
    <source>
        <dbReference type="Proteomes" id="UP000267993"/>
    </source>
</evidence>
<evidence type="ECO:0000313" key="20">
    <source>
        <dbReference type="Proteomes" id="UP000273194"/>
    </source>
</evidence>
<protein>
    <submittedName>
        <fullName evidence="13">CRISPR-associated protein Csa1</fullName>
    </submittedName>
    <submittedName>
        <fullName evidence="4">Type I-A CRISPR-associated protein Cas4/Csa1</fullName>
    </submittedName>
</protein>
<sequence length="291" mass="33491">MFFTHSDMLLLSKRIKKLPKNVDEELRGWNWSEPPVYTRSLSQVSISEMVYCSTLRNVYLKVKGFRGEIGRQILQGSLIHTIYAIGIEAIKRFIYSRESIDGSTLRTLMGDEFYSLLKDLREEEGIYAKVLWDHITNIYSAELDRVRSKFTNLTRDSLVSQVVPFYVEFPVDGSLLGLTNLRVDAFIPHLPLIAEMKTGKYRYTHELSLAGYALAIESQYEIPIDFGYLCYVTVTEKEVKNNCKLIPISDSLRSEFLDMRDKAQDIMDKGVDPGIAKDCESDCMFYKVCHP</sequence>
<dbReference type="Proteomes" id="UP000278715">
    <property type="component" value="Chromosome"/>
</dbReference>
<dbReference type="EMBL" id="CP033238">
    <property type="protein sequence ID" value="AZF76810.1"/>
    <property type="molecule type" value="Genomic_DNA"/>
</dbReference>
<dbReference type="EMBL" id="CP050869">
    <property type="protein sequence ID" value="QPG48940.1"/>
    <property type="molecule type" value="Genomic_DNA"/>
</dbReference>
<dbReference type="Proteomes" id="UP000275843">
    <property type="component" value="Chromosome"/>
</dbReference>
<dbReference type="NCBIfam" id="TIGR01896">
    <property type="entry name" value="cas_AF1879"/>
    <property type="match status" value="1"/>
</dbReference>
<dbReference type="Pfam" id="PF06023">
    <property type="entry name" value="Csa1"/>
    <property type="match status" value="1"/>
</dbReference>
<dbReference type="EMBL" id="CP033240">
    <property type="protein sequence ID" value="AZF82021.1"/>
    <property type="molecule type" value="Genomic_DNA"/>
</dbReference>
<evidence type="ECO:0000313" key="5">
    <source>
        <dbReference type="EMBL" id="AZF68947.1"/>
    </source>
</evidence>
<dbReference type="EMBL" id="CP011055">
    <property type="protein sequence ID" value="AKA74469.2"/>
    <property type="molecule type" value="Genomic_DNA"/>
</dbReference>
<dbReference type="PATRIC" id="fig|2287.9.peg.1555"/>
<dbReference type="Proteomes" id="UP000076770">
    <property type="component" value="Chromosome i"/>
</dbReference>
<evidence type="ECO:0000313" key="9">
    <source>
        <dbReference type="EMBL" id="AZF79417.1"/>
    </source>
</evidence>
<evidence type="ECO:0000313" key="4">
    <source>
        <dbReference type="EMBL" id="AKA80511.2"/>
    </source>
</evidence>
<dbReference type="EMBL" id="LT549890">
    <property type="protein sequence ID" value="SAI85064.1"/>
    <property type="molecule type" value="Genomic_DNA"/>
</dbReference>
<dbReference type="KEGG" id="ssoa:SULA_2303"/>
<evidence type="ECO:0000313" key="3">
    <source>
        <dbReference type="EMBL" id="AKA77164.2"/>
    </source>
</evidence>
<dbReference type="Proteomes" id="UP000269431">
    <property type="component" value="Chromosome"/>
</dbReference>
<evidence type="ECO:0000313" key="8">
    <source>
        <dbReference type="EMBL" id="AZF76810.1"/>
    </source>
</evidence>
<evidence type="ECO:0000313" key="14">
    <source>
        <dbReference type="Proteomes" id="UP000033057"/>
    </source>
</evidence>
<evidence type="ECO:0000313" key="25">
    <source>
        <dbReference type="Proteomes" id="UP000594632"/>
    </source>
</evidence>
<comment type="cofactor">
    <cofactor evidence="1">
        <name>Mn(2+)</name>
        <dbReference type="ChEBI" id="CHEBI:29035"/>
    </cofactor>
</comment>
<dbReference type="Proteomes" id="UP000033106">
    <property type="component" value="Chromosome"/>
</dbReference>
<dbReference type="OMA" id="GYLCYVN"/>
<dbReference type="EMBL" id="CP011057">
    <property type="protein sequence ID" value="AKA80511.2"/>
    <property type="molecule type" value="Genomic_DNA"/>
</dbReference>
<dbReference type="PATRIC" id="fig|2287.6.peg.2396"/>
<dbReference type="EMBL" id="CP033235">
    <property type="protein sequence ID" value="AZF68947.1"/>
    <property type="molecule type" value="Genomic_DNA"/>
</dbReference>
<gene>
    <name evidence="4" type="primary">cas4a</name>
    <name evidence="12" type="ORF">HFC64_02360</name>
    <name evidence="13" type="ORF">SSOP1_1510</name>
    <name evidence="4" type="ORF">SULA_2303</name>
    <name evidence="2" type="ORF">SULB_2304</name>
    <name evidence="3" type="ORF">SULC_2301</name>
    <name evidence="5" type="ORF">SULG_11640</name>
    <name evidence="6" type="ORF">SULH_11640</name>
    <name evidence="7" type="ORF">SULI_11640</name>
    <name evidence="8" type="ORF">SULM_11630</name>
    <name evidence="9" type="ORF">SULN_11630</name>
    <name evidence="10" type="ORF">SULO_11640</name>
    <name evidence="11" type="ORF">SULZ_11630</name>
</gene>
<evidence type="ECO:0000313" key="16">
    <source>
        <dbReference type="Proteomes" id="UP000033106"/>
    </source>
</evidence>
<evidence type="ECO:0000313" key="15">
    <source>
        <dbReference type="Proteomes" id="UP000033085"/>
    </source>
</evidence>
<organism evidence="4 16">
    <name type="scientific">Saccharolobus solfataricus</name>
    <name type="common">Sulfolobus solfataricus</name>
    <dbReference type="NCBI Taxonomy" id="2287"/>
    <lineage>
        <taxon>Archaea</taxon>
        <taxon>Thermoproteota</taxon>
        <taxon>Thermoprotei</taxon>
        <taxon>Sulfolobales</taxon>
        <taxon>Sulfolobaceae</taxon>
        <taxon>Saccharolobus</taxon>
    </lineage>
</organism>
<dbReference type="EMBL" id="CP033237">
    <property type="protein sequence ID" value="AZF74187.1"/>
    <property type="molecule type" value="Genomic_DNA"/>
</dbReference>
<evidence type="ECO:0000313" key="23">
    <source>
        <dbReference type="Proteomes" id="UP000278715"/>
    </source>
</evidence>
<dbReference type="Gene3D" id="3.90.320.10">
    <property type="match status" value="1"/>
</dbReference>
<evidence type="ECO:0000313" key="11">
    <source>
        <dbReference type="EMBL" id="AZF84603.1"/>
    </source>
</evidence>
<dbReference type="OrthoDB" id="19284at2157"/>
<dbReference type="KEGG" id="ssof:SULC_2301"/>
<name>A0A0E3GXB1_SACSO</name>
<evidence type="ECO:0000313" key="7">
    <source>
        <dbReference type="EMBL" id="AZF74187.1"/>
    </source>
</evidence>
<evidence type="ECO:0000313" key="17">
    <source>
        <dbReference type="Proteomes" id="UP000076770"/>
    </source>
</evidence>
<dbReference type="Proteomes" id="UP000033085">
    <property type="component" value="Chromosome"/>
</dbReference>
<evidence type="ECO:0000313" key="12">
    <source>
        <dbReference type="EMBL" id="QPG48940.1"/>
    </source>
</evidence>
<dbReference type="EMBL" id="CP033236">
    <property type="protein sequence ID" value="AZF71567.1"/>
    <property type="molecule type" value="Genomic_DNA"/>
</dbReference>
<dbReference type="Proteomes" id="UP000267993">
    <property type="component" value="Chromosome"/>
</dbReference>
<dbReference type="InterPro" id="IPR009260">
    <property type="entry name" value="CRISPR-ass_Csa1"/>
</dbReference>
<dbReference type="Proteomes" id="UP000273194">
    <property type="component" value="Chromosome"/>
</dbReference>
<evidence type="ECO:0000313" key="13">
    <source>
        <dbReference type="EMBL" id="SAI85064.1"/>
    </source>
</evidence>
<dbReference type="Proteomes" id="UP000282269">
    <property type="component" value="Chromosome"/>
</dbReference>
<reference evidence="12 25" key="6">
    <citation type="journal article" date="2020" name="Nat. Commun.">
        <title>The structures of two archaeal type IV pili illuminate evolutionary relationships.</title>
        <authorList>
            <person name="Wang F."/>
            <person name="Baquero D.P."/>
            <person name="Su Z."/>
            <person name="Beltran L.C."/>
            <person name="Prangishvili D."/>
            <person name="Krupovic M."/>
            <person name="Egelman E.H."/>
        </authorList>
    </citation>
    <scope>NUCLEOTIDE SEQUENCE [LARGE SCALE GENOMIC DNA]</scope>
    <source>
        <strain evidence="12 25">POZ149</strain>
    </source>
</reference>
<dbReference type="Proteomes" id="UP000594632">
    <property type="component" value="Chromosome"/>
</dbReference>
<reference evidence="18 19" key="4">
    <citation type="journal article" date="2018" name="Proc. Natl. Acad. Sci. U.S.A.">
        <title>Nonmutational mechanism of inheritance in the Archaeon Sulfolobus solfataricus.</title>
        <authorList>
            <person name="Payne S."/>
            <person name="McCarthy S."/>
            <person name="Johnson T."/>
            <person name="North E."/>
            <person name="Blum P."/>
        </authorList>
    </citation>
    <scope>NUCLEOTIDE SEQUENCE [LARGE SCALE GENOMIC DNA]</scope>
    <source>
        <strain evidence="6 18">SARC-H</strain>
        <strain evidence="7 22">SARC-I</strain>
        <strain evidence="9 23">SARC-N</strain>
        <strain evidence="10 24">SARC-O</strain>
        <strain evidence="11 19">SUL120</strain>
        <strain evidence="5 20">SULG</strain>
        <strain evidence="8 21">SULM</strain>
    </source>
</reference>
<accession>A0A157T0Y0</accession>
<dbReference type="Proteomes" id="UP000273443">
    <property type="component" value="Chromosome"/>
</dbReference>
<evidence type="ECO:0000313" key="2">
    <source>
        <dbReference type="EMBL" id="AKA74469.2"/>
    </source>
</evidence>
<evidence type="ECO:0000313" key="22">
    <source>
        <dbReference type="Proteomes" id="UP000275843"/>
    </source>
</evidence>
<dbReference type="Proteomes" id="UP000033057">
    <property type="component" value="Chromosome"/>
</dbReference>
<accession>A0A0E3GXB1</accession>
<dbReference type="AlphaFoldDB" id="A0A0E3GXB1"/>
<evidence type="ECO:0000313" key="19">
    <source>
        <dbReference type="Proteomes" id="UP000269431"/>
    </source>
</evidence>
<reference evidence="13" key="2">
    <citation type="submission" date="2016-04" db="EMBL/GenBank/DDBJ databases">
        <authorList>
            <person name="Evans L.H."/>
            <person name="Alamgir A."/>
            <person name="Owens N."/>
            <person name="Weber N.D."/>
            <person name="Virtaneva K."/>
            <person name="Barbian K."/>
            <person name="Babar A."/>
            <person name="Rosenke K."/>
        </authorList>
    </citation>
    <scope>NUCLEOTIDE SEQUENCE</scope>
    <source>
        <strain evidence="13">P1</strain>
    </source>
</reference>